<dbReference type="InterPro" id="IPR008622">
    <property type="entry name" value="FliT"/>
</dbReference>
<dbReference type="AlphaFoldDB" id="A0A6I6EXQ8"/>
<comment type="similarity">
    <text evidence="6">Belongs to the bacillales FliT family.</text>
</comment>
<keyword evidence="3" id="KW-1005">Bacterial flagellum biogenesis</keyword>
<evidence type="ECO:0000256" key="5">
    <source>
        <dbReference type="ARBA" id="ARBA00093765"/>
    </source>
</evidence>
<evidence type="ECO:0000256" key="1">
    <source>
        <dbReference type="ARBA" id="ARBA00004514"/>
    </source>
</evidence>
<comment type="function">
    <text evidence="5">May act as an export chaperone for the filament capping protein FliD.</text>
</comment>
<reference evidence="8 9" key="1">
    <citation type="submission" date="2019-12" db="EMBL/GenBank/DDBJ databases">
        <title>Genome sequenceing of Clostridium bovifaecis.</title>
        <authorList>
            <person name="Yao Y."/>
        </authorList>
    </citation>
    <scope>NUCLEOTIDE SEQUENCE [LARGE SCALE GENOMIC DNA]</scope>
    <source>
        <strain evidence="8 9">BXX</strain>
    </source>
</reference>
<accession>A0A6I6EXQ8</accession>
<evidence type="ECO:0000313" key="8">
    <source>
        <dbReference type="EMBL" id="QGU95061.1"/>
    </source>
</evidence>
<dbReference type="Proteomes" id="UP000422764">
    <property type="component" value="Chromosome"/>
</dbReference>
<comment type="subcellular location">
    <subcellularLocation>
        <location evidence="1">Cytoplasm</location>
        <location evidence="1">Cytosol</location>
    </subcellularLocation>
</comment>
<name>A0A6I6EXQ8_9CLOT</name>
<evidence type="ECO:0000256" key="2">
    <source>
        <dbReference type="ARBA" id="ARBA00022490"/>
    </source>
</evidence>
<proteinExistence type="inferred from homology"/>
<keyword evidence="9" id="KW-1185">Reference proteome</keyword>
<evidence type="ECO:0000313" key="9">
    <source>
        <dbReference type="Proteomes" id="UP000422764"/>
    </source>
</evidence>
<protein>
    <recommendedName>
        <fullName evidence="7">Flagellar protein FliT</fullName>
    </recommendedName>
</protein>
<evidence type="ECO:0000256" key="7">
    <source>
        <dbReference type="ARBA" id="ARBA00093797"/>
    </source>
</evidence>
<evidence type="ECO:0000256" key="6">
    <source>
        <dbReference type="ARBA" id="ARBA00093785"/>
    </source>
</evidence>
<evidence type="ECO:0000256" key="4">
    <source>
        <dbReference type="ARBA" id="ARBA00023186"/>
    </source>
</evidence>
<organism evidence="8 9">
    <name type="scientific">Clostridium bovifaecis</name>
    <dbReference type="NCBI Taxonomy" id="2184719"/>
    <lineage>
        <taxon>Bacteria</taxon>
        <taxon>Bacillati</taxon>
        <taxon>Bacillota</taxon>
        <taxon>Clostridia</taxon>
        <taxon>Eubacteriales</taxon>
        <taxon>Clostridiaceae</taxon>
        <taxon>Clostridium</taxon>
    </lineage>
</organism>
<gene>
    <name evidence="8" type="ORF">GOM49_08130</name>
</gene>
<dbReference type="Pfam" id="PF05400">
    <property type="entry name" value="FliT"/>
    <property type="match status" value="1"/>
</dbReference>
<keyword evidence="4" id="KW-0143">Chaperone</keyword>
<evidence type="ECO:0000256" key="3">
    <source>
        <dbReference type="ARBA" id="ARBA00022795"/>
    </source>
</evidence>
<keyword evidence="2" id="KW-0963">Cytoplasm</keyword>
<sequence>MEYDNVEKLLNKRQEIINELASLSYSSEEFKEVVRDINLLELNKKAVNLISKNRLELRNKMNSIAKGKAARKSYDSNFYESIKKFSKKV</sequence>
<dbReference type="EMBL" id="CP046522">
    <property type="protein sequence ID" value="QGU95061.1"/>
    <property type="molecule type" value="Genomic_DNA"/>
</dbReference>